<name>A0ACC0CQG8_9PEZI</name>
<gene>
    <name evidence="1" type="ORF">F4821DRAFT_281561</name>
</gene>
<organism evidence="1 2">
    <name type="scientific">Hypoxylon rubiginosum</name>
    <dbReference type="NCBI Taxonomy" id="110542"/>
    <lineage>
        <taxon>Eukaryota</taxon>
        <taxon>Fungi</taxon>
        <taxon>Dikarya</taxon>
        <taxon>Ascomycota</taxon>
        <taxon>Pezizomycotina</taxon>
        <taxon>Sordariomycetes</taxon>
        <taxon>Xylariomycetidae</taxon>
        <taxon>Xylariales</taxon>
        <taxon>Hypoxylaceae</taxon>
        <taxon>Hypoxylon</taxon>
    </lineage>
</organism>
<accession>A0ACC0CQG8</accession>
<comment type="caution">
    <text evidence="1">The sequence shown here is derived from an EMBL/GenBank/DDBJ whole genome shotgun (WGS) entry which is preliminary data.</text>
</comment>
<evidence type="ECO:0000313" key="2">
    <source>
        <dbReference type="Proteomes" id="UP001497680"/>
    </source>
</evidence>
<reference evidence="1 2" key="1">
    <citation type="journal article" date="2022" name="New Phytol.">
        <title>Ecological generalism drives hyperdiversity of secondary metabolite gene clusters in xylarialean endophytes.</title>
        <authorList>
            <person name="Franco M.E.E."/>
            <person name="Wisecaver J.H."/>
            <person name="Arnold A.E."/>
            <person name="Ju Y.M."/>
            <person name="Slot J.C."/>
            <person name="Ahrendt S."/>
            <person name="Moore L.P."/>
            <person name="Eastman K.E."/>
            <person name="Scott K."/>
            <person name="Konkel Z."/>
            <person name="Mondo S.J."/>
            <person name="Kuo A."/>
            <person name="Hayes R.D."/>
            <person name="Haridas S."/>
            <person name="Andreopoulos B."/>
            <person name="Riley R."/>
            <person name="LaButti K."/>
            <person name="Pangilinan J."/>
            <person name="Lipzen A."/>
            <person name="Amirebrahimi M."/>
            <person name="Yan J."/>
            <person name="Adam C."/>
            <person name="Keymanesh K."/>
            <person name="Ng V."/>
            <person name="Louie K."/>
            <person name="Northen T."/>
            <person name="Drula E."/>
            <person name="Henrissat B."/>
            <person name="Hsieh H.M."/>
            <person name="Youens-Clark K."/>
            <person name="Lutzoni F."/>
            <person name="Miadlikowska J."/>
            <person name="Eastwood D.C."/>
            <person name="Hamelin R.C."/>
            <person name="Grigoriev I.V."/>
            <person name="U'Ren J.M."/>
        </authorList>
    </citation>
    <scope>NUCLEOTIDE SEQUENCE [LARGE SCALE GENOMIC DNA]</scope>
    <source>
        <strain evidence="1 2">ER1909</strain>
    </source>
</reference>
<proteinExistence type="predicted"/>
<dbReference type="Proteomes" id="UP001497680">
    <property type="component" value="Unassembled WGS sequence"/>
</dbReference>
<dbReference type="EMBL" id="MU394367">
    <property type="protein sequence ID" value="KAI6082623.1"/>
    <property type="molecule type" value="Genomic_DNA"/>
</dbReference>
<evidence type="ECO:0000313" key="1">
    <source>
        <dbReference type="EMBL" id="KAI6082623.1"/>
    </source>
</evidence>
<protein>
    <submittedName>
        <fullName evidence="1">Uncharacterized protein</fullName>
    </submittedName>
</protein>
<sequence length="345" mass="40171">MNAEVLHRDTEDTVMSSGDVVTPSNGEVMSSAMDTSGDGRANYDSIPAELKLKIWENVAMPSGVHYFHMQPSFRRQHTVTQQVLIQPWKPAASDTSAWRVRNAHKWTDEFAWDVLSKKLEGKADAVRQFWPRDDCILTHWQPVEKEYQVALVNLATDLVVFKCTGMFLHKHFIPMPEWQEFSGVTRVGMTFHNPTGPFPRRAFACACALQIHSRISLCPYLINSFMSFFRHLKTFYFVYKINGNTIKFKDPKANQGVSRTTLTRPYFNYFREIALREGLETFEDAKYTYYEVREEDTTDKFRNDDIWTVFRTLEDEFQRNAHKDPCLWKRVNLKVVVIADLDKAP</sequence>
<keyword evidence="2" id="KW-1185">Reference proteome</keyword>